<dbReference type="Pfam" id="PF06779">
    <property type="entry name" value="MFS_4"/>
    <property type="match status" value="1"/>
</dbReference>
<organism evidence="7 8">
    <name type="scientific">Vreelandella subglaciescola</name>
    <dbReference type="NCBI Taxonomy" id="29571"/>
    <lineage>
        <taxon>Bacteria</taxon>
        <taxon>Pseudomonadati</taxon>
        <taxon>Pseudomonadota</taxon>
        <taxon>Gammaproteobacteria</taxon>
        <taxon>Oceanospirillales</taxon>
        <taxon>Halomonadaceae</taxon>
        <taxon>Vreelandella</taxon>
    </lineage>
</organism>
<dbReference type="Gene3D" id="1.20.1250.20">
    <property type="entry name" value="MFS general substrate transporter like domains"/>
    <property type="match status" value="1"/>
</dbReference>
<feature type="transmembrane region" description="Helical" evidence="5">
    <location>
        <begin position="322"/>
        <end position="340"/>
    </location>
</feature>
<dbReference type="PANTHER" id="PTHR23537">
    <property type="match status" value="1"/>
</dbReference>
<keyword evidence="3 5" id="KW-0472">Membrane</keyword>
<feature type="transmembrane region" description="Helical" evidence="5">
    <location>
        <begin position="222"/>
        <end position="243"/>
    </location>
</feature>
<evidence type="ECO:0000313" key="8">
    <source>
        <dbReference type="Proteomes" id="UP000190911"/>
    </source>
</evidence>
<feature type="region of interest" description="Disordered" evidence="4">
    <location>
        <begin position="192"/>
        <end position="218"/>
    </location>
</feature>
<dbReference type="InterPro" id="IPR036259">
    <property type="entry name" value="MFS_trans_sf"/>
</dbReference>
<dbReference type="Proteomes" id="UP000190911">
    <property type="component" value="Chromosome I"/>
</dbReference>
<dbReference type="FunCoup" id="A0A1M7FB47">
    <property type="interactions" value="56"/>
</dbReference>
<dbReference type="STRING" id="29571.SAMN05878437_0778"/>
<dbReference type="EMBL" id="LT670847">
    <property type="protein sequence ID" value="SHM01271.1"/>
    <property type="molecule type" value="Genomic_DNA"/>
</dbReference>
<evidence type="ECO:0000256" key="3">
    <source>
        <dbReference type="ARBA" id="ARBA00023136"/>
    </source>
</evidence>
<accession>A0A1M7FB47</accession>
<feature type="transmembrane region" description="Helical" evidence="5">
    <location>
        <begin position="46"/>
        <end position="64"/>
    </location>
</feature>
<dbReference type="InterPro" id="IPR020846">
    <property type="entry name" value="MFS_dom"/>
</dbReference>
<feature type="transmembrane region" description="Helical" evidence="5">
    <location>
        <begin position="134"/>
        <end position="157"/>
    </location>
</feature>
<feature type="transmembrane region" description="Helical" evidence="5">
    <location>
        <begin position="384"/>
        <end position="406"/>
    </location>
</feature>
<keyword evidence="2 5" id="KW-1133">Transmembrane helix</keyword>
<feature type="transmembrane region" description="Helical" evidence="5">
    <location>
        <begin position="352"/>
        <end position="372"/>
    </location>
</feature>
<dbReference type="SUPFAM" id="SSF103473">
    <property type="entry name" value="MFS general substrate transporter"/>
    <property type="match status" value="1"/>
</dbReference>
<dbReference type="InParanoid" id="A0A1M7FB47"/>
<dbReference type="GO" id="GO:0005886">
    <property type="term" value="C:plasma membrane"/>
    <property type="evidence" value="ECO:0007669"/>
    <property type="project" value="TreeGrafter"/>
</dbReference>
<evidence type="ECO:0000256" key="5">
    <source>
        <dbReference type="SAM" id="Phobius"/>
    </source>
</evidence>
<evidence type="ECO:0000256" key="1">
    <source>
        <dbReference type="ARBA" id="ARBA00022692"/>
    </source>
</evidence>
<keyword evidence="1 5" id="KW-0812">Transmembrane</keyword>
<evidence type="ECO:0000313" key="7">
    <source>
        <dbReference type="EMBL" id="SHM01271.1"/>
    </source>
</evidence>
<dbReference type="PROSITE" id="PS50850">
    <property type="entry name" value="MFS"/>
    <property type="match status" value="1"/>
</dbReference>
<reference evidence="7 8" key="1">
    <citation type="submission" date="2016-11" db="EMBL/GenBank/DDBJ databases">
        <authorList>
            <person name="Jaros S."/>
            <person name="Januszkiewicz K."/>
            <person name="Wedrychowicz H."/>
        </authorList>
    </citation>
    <scope>NUCLEOTIDE SEQUENCE [LARGE SCALE GENOMIC DNA]</scope>
    <source>
        <strain evidence="7 8">ACAM 12</strain>
    </source>
</reference>
<proteinExistence type="predicted"/>
<feature type="domain" description="Major facilitator superfamily (MFS) profile" evidence="6">
    <location>
        <begin position="8"/>
        <end position="407"/>
    </location>
</feature>
<feature type="transmembrane region" description="Helical" evidence="5">
    <location>
        <begin position="263"/>
        <end position="282"/>
    </location>
</feature>
<feature type="transmembrane region" description="Helical" evidence="5">
    <location>
        <begin position="76"/>
        <end position="95"/>
    </location>
</feature>
<dbReference type="AlphaFoldDB" id="A0A1M7FB47"/>
<protein>
    <submittedName>
        <fullName evidence="7">Predicted arabinose efflux permease, MFS family</fullName>
    </submittedName>
</protein>
<evidence type="ECO:0000256" key="2">
    <source>
        <dbReference type="ARBA" id="ARBA00022989"/>
    </source>
</evidence>
<gene>
    <name evidence="7" type="ORF">SAMN05878437_0778</name>
</gene>
<dbReference type="OrthoDB" id="9797953at2"/>
<name>A0A1M7FB47_9GAMM</name>
<evidence type="ECO:0000256" key="4">
    <source>
        <dbReference type="SAM" id="MobiDB-lite"/>
    </source>
</evidence>
<feature type="transmembrane region" description="Helical" evidence="5">
    <location>
        <begin position="101"/>
        <end position="122"/>
    </location>
</feature>
<feature type="transmembrane region" description="Helical" evidence="5">
    <location>
        <begin position="294"/>
        <end position="316"/>
    </location>
</feature>
<dbReference type="RefSeq" id="WP_079551466.1">
    <property type="nucleotide sequence ID" value="NZ_LT670847.1"/>
</dbReference>
<dbReference type="PANTHER" id="PTHR23537:SF1">
    <property type="entry name" value="SUGAR TRANSPORTER"/>
    <property type="match status" value="1"/>
</dbReference>
<dbReference type="GO" id="GO:0022857">
    <property type="term" value="F:transmembrane transporter activity"/>
    <property type="evidence" value="ECO:0007669"/>
    <property type="project" value="InterPro"/>
</dbReference>
<dbReference type="InterPro" id="IPR010645">
    <property type="entry name" value="MFS_4"/>
</dbReference>
<sequence length="412" mass="43188">MINQKELPALFTGMMATLAGIGVARFAYTPLLPAIIQAEWFSPSQAAYLGAANLLGYLIGALAGHPLSERFSTRGLFGLCFAGIALSFLLCAGPNSFGWFFIWRLVAGIAGAILVVVGPSLALTATPPARRTGVGTLVFTGIGLGTLVSALVVPALLAVSLTATWIALGVLIIIAGIFCDHNLVQLTLSPPHAAPDSPPSDAHQEHPQKAQGHPEQAHKKPAGLALVIALVMMAYALDAIGFVPHTVFWVDYLAREKALGAHAASLQWVIFGVGAVSGPFIVSWMTRRLGWHRGLVLAFLTKAAAVALPLLSIAFISRSASSFLVGAMIPGIVALTSGRLAELAGPTQHKRLWGQATATFAAAQAFSGYGMSALYDVWHTYTPLYAIGSAVLASGLLLALLSQLVYRRTHAA</sequence>
<evidence type="ECO:0000259" key="6">
    <source>
        <dbReference type="PROSITE" id="PS50850"/>
    </source>
</evidence>
<keyword evidence="8" id="KW-1185">Reference proteome</keyword>
<feature type="transmembrane region" description="Helical" evidence="5">
    <location>
        <begin position="7"/>
        <end position="26"/>
    </location>
</feature>
<feature type="transmembrane region" description="Helical" evidence="5">
    <location>
        <begin position="163"/>
        <end position="179"/>
    </location>
</feature>